<keyword evidence="4 6" id="KW-1133">Transmembrane helix</keyword>
<feature type="domain" description="DUF4131" evidence="8">
    <location>
        <begin position="57"/>
        <end position="208"/>
    </location>
</feature>
<keyword evidence="3 6" id="KW-0812">Transmembrane</keyword>
<dbReference type="PANTHER" id="PTHR30619">
    <property type="entry name" value="DNA INTERNALIZATION/COMPETENCE PROTEIN COMEC/REC2"/>
    <property type="match status" value="1"/>
</dbReference>
<comment type="subcellular location">
    <subcellularLocation>
        <location evidence="1">Cell membrane</location>
        <topology evidence="1">Multi-pass membrane protein</topology>
    </subcellularLocation>
</comment>
<feature type="domain" description="ComEC/Rec2-related protein" evidence="7">
    <location>
        <begin position="251"/>
        <end position="530"/>
    </location>
</feature>
<keyword evidence="5 6" id="KW-0472">Membrane</keyword>
<feature type="transmembrane region" description="Helical" evidence="6">
    <location>
        <begin position="32"/>
        <end position="50"/>
    </location>
</feature>
<dbReference type="PANTHER" id="PTHR30619:SF1">
    <property type="entry name" value="RECOMBINATION PROTEIN 2"/>
    <property type="match status" value="1"/>
</dbReference>
<sequence>MGAANRPARFGPLLEDVGATLGAWTERERHRFVLLAPVLMIAGVASYLSLRVEPPLLLGPCVALTSLLGWGLASRRDRMSLRLVARAAFFASLGFALIQMRTHALAAPVIRHETPPVTVEGVLERVERREQGLRYTLRVERVGGFRDADTPHRVRISWRGRPTGAAPGDTVRLRAVLSPPPGPALPGGYDYALALWFERIGGVGYSYTGARVLRRAEGLRPGARLERLREAVADRIEARAGERAGGLAAALVTGKRERVPEAVTQRLRDTGLAHLLAISGLHMGLVCGFLFAGLRFVLAHWERAALLWPIKKIAAGAAIGGGAVYLALSGAPISAQRAFVMAAVAFGAVLFDRRAVSLRNVALAALLILCLRPEAAASAGFQMSFMAVTVLVAAFSWAESRRRRGEAGAGSRPLRFLGGLFATSALAGAATAPFAVYHFGRIAVWGLPANLAVMPVVTLLVMPTAVMGLLLMPIGLDGPLWWLMGRGLELVLAGAGWFEDLPGAVRLVAQPPAAAWLLVIGGMLTLCLFAAPWRLAGLLAFPLAAIAAQNAQRPDVFIGRDARQVAVRVEVDGEDRLSLLSRRRDRFSVETWLGHLGLPAVIADQPRFGECGEDACSVAMPNGGTLSVAETPAAAASACRSAQLVVYTGYAPAALGGCSALLFTAEALEDAAPVTLTGDVVRISAAARGCRPWAGCARP</sequence>
<evidence type="ECO:0000256" key="1">
    <source>
        <dbReference type="ARBA" id="ARBA00004651"/>
    </source>
</evidence>
<evidence type="ECO:0000313" key="10">
    <source>
        <dbReference type="Proteomes" id="UP000563524"/>
    </source>
</evidence>
<feature type="transmembrane region" description="Helical" evidence="6">
    <location>
        <begin position="513"/>
        <end position="533"/>
    </location>
</feature>
<feature type="transmembrane region" description="Helical" evidence="6">
    <location>
        <begin position="358"/>
        <end position="375"/>
    </location>
</feature>
<organism evidence="9 10">
    <name type="scientific">Parvularcula dongshanensis</name>
    <dbReference type="NCBI Taxonomy" id="1173995"/>
    <lineage>
        <taxon>Bacteria</taxon>
        <taxon>Pseudomonadati</taxon>
        <taxon>Pseudomonadota</taxon>
        <taxon>Alphaproteobacteria</taxon>
        <taxon>Parvularculales</taxon>
        <taxon>Parvularculaceae</taxon>
        <taxon>Parvularcula</taxon>
    </lineage>
</organism>
<dbReference type="Pfam" id="PF03772">
    <property type="entry name" value="Competence"/>
    <property type="match status" value="1"/>
</dbReference>
<dbReference type="InterPro" id="IPR025405">
    <property type="entry name" value="DUF4131"/>
</dbReference>
<evidence type="ECO:0000313" key="9">
    <source>
        <dbReference type="EMBL" id="MBB4657698.1"/>
    </source>
</evidence>
<accession>A0A840I0J0</accession>
<feature type="transmembrane region" description="Helical" evidence="6">
    <location>
        <begin position="381"/>
        <end position="398"/>
    </location>
</feature>
<feature type="transmembrane region" description="Helical" evidence="6">
    <location>
        <begin position="419"/>
        <end position="439"/>
    </location>
</feature>
<dbReference type="RefSeq" id="WP_183815005.1">
    <property type="nucleotide sequence ID" value="NZ_JACHOB010000001.1"/>
</dbReference>
<dbReference type="Proteomes" id="UP000563524">
    <property type="component" value="Unassembled WGS sequence"/>
</dbReference>
<gene>
    <name evidence="9" type="ORF">GGQ59_000198</name>
</gene>
<dbReference type="AlphaFoldDB" id="A0A840I0J0"/>
<dbReference type="EMBL" id="JACHOB010000001">
    <property type="protein sequence ID" value="MBB4657698.1"/>
    <property type="molecule type" value="Genomic_DNA"/>
</dbReference>
<protein>
    <submittedName>
        <fullName evidence="9">Competence protein ComEC</fullName>
    </submittedName>
</protein>
<evidence type="ECO:0000259" key="8">
    <source>
        <dbReference type="Pfam" id="PF13567"/>
    </source>
</evidence>
<proteinExistence type="predicted"/>
<feature type="transmembrane region" description="Helical" evidence="6">
    <location>
        <begin position="310"/>
        <end position="328"/>
    </location>
</feature>
<feature type="transmembrane region" description="Helical" evidence="6">
    <location>
        <begin position="272"/>
        <end position="298"/>
    </location>
</feature>
<dbReference type="NCBIfam" id="TIGR00360">
    <property type="entry name" value="ComEC_N-term"/>
    <property type="match status" value="1"/>
</dbReference>
<feature type="transmembrane region" description="Helical" evidence="6">
    <location>
        <begin position="451"/>
        <end position="472"/>
    </location>
</feature>
<evidence type="ECO:0000256" key="5">
    <source>
        <dbReference type="ARBA" id="ARBA00023136"/>
    </source>
</evidence>
<dbReference type="GO" id="GO:0005886">
    <property type="term" value="C:plasma membrane"/>
    <property type="evidence" value="ECO:0007669"/>
    <property type="project" value="UniProtKB-SubCell"/>
</dbReference>
<feature type="transmembrane region" description="Helical" evidence="6">
    <location>
        <begin position="56"/>
        <end position="73"/>
    </location>
</feature>
<evidence type="ECO:0000256" key="2">
    <source>
        <dbReference type="ARBA" id="ARBA00022475"/>
    </source>
</evidence>
<dbReference type="Pfam" id="PF13567">
    <property type="entry name" value="DUF4131"/>
    <property type="match status" value="1"/>
</dbReference>
<name>A0A840I0J0_9PROT</name>
<keyword evidence="10" id="KW-1185">Reference proteome</keyword>
<dbReference type="InterPro" id="IPR052159">
    <property type="entry name" value="Competence_DNA_uptake"/>
</dbReference>
<evidence type="ECO:0000259" key="7">
    <source>
        <dbReference type="Pfam" id="PF03772"/>
    </source>
</evidence>
<comment type="caution">
    <text evidence="9">The sequence shown here is derived from an EMBL/GenBank/DDBJ whole genome shotgun (WGS) entry which is preliminary data.</text>
</comment>
<evidence type="ECO:0000256" key="3">
    <source>
        <dbReference type="ARBA" id="ARBA00022692"/>
    </source>
</evidence>
<evidence type="ECO:0000256" key="6">
    <source>
        <dbReference type="SAM" id="Phobius"/>
    </source>
</evidence>
<keyword evidence="2" id="KW-1003">Cell membrane</keyword>
<reference evidence="9 10" key="1">
    <citation type="submission" date="2020-08" db="EMBL/GenBank/DDBJ databases">
        <title>Genomic Encyclopedia of Type Strains, Phase IV (KMG-IV): sequencing the most valuable type-strain genomes for metagenomic binning, comparative biology and taxonomic classification.</title>
        <authorList>
            <person name="Goeker M."/>
        </authorList>
    </citation>
    <scope>NUCLEOTIDE SEQUENCE [LARGE SCALE GENOMIC DNA]</scope>
    <source>
        <strain evidence="9 10">DSM 102850</strain>
    </source>
</reference>
<dbReference type="InterPro" id="IPR004477">
    <property type="entry name" value="ComEC_N"/>
</dbReference>
<evidence type="ECO:0000256" key="4">
    <source>
        <dbReference type="ARBA" id="ARBA00022989"/>
    </source>
</evidence>